<feature type="transmembrane region" description="Helical" evidence="1">
    <location>
        <begin position="45"/>
        <end position="78"/>
    </location>
</feature>
<reference evidence="2 3" key="1">
    <citation type="submission" date="2013-04" db="EMBL/GenBank/DDBJ databases">
        <title>Oceanococcus atlanticus 22II-S10r2 Genome Sequencing.</title>
        <authorList>
            <person name="Lai Q."/>
            <person name="Li G."/>
            <person name="Shao Z."/>
        </authorList>
    </citation>
    <scope>NUCLEOTIDE SEQUENCE [LARGE SCALE GENOMIC DNA]</scope>
    <source>
        <strain evidence="2 3">22II-S10r2</strain>
    </source>
</reference>
<comment type="caution">
    <text evidence="2">The sequence shown here is derived from an EMBL/GenBank/DDBJ whole genome shotgun (WGS) entry which is preliminary data.</text>
</comment>
<sequence length="94" mass="9796">MTVGLLAALISIVPLWLLAGGDPKRLRATRQRERAPHGRGMRMGLFGLALLPGLVLVVVAGAAAVLIWFGAVTVAGWLIAETRAPRSLISSGAT</sequence>
<dbReference type="AlphaFoldDB" id="A0A1Y1SC46"/>
<dbReference type="Proteomes" id="UP000192342">
    <property type="component" value="Unassembled WGS sequence"/>
</dbReference>
<dbReference type="STRING" id="1317117.ATO7_11448"/>
<proteinExistence type="predicted"/>
<keyword evidence="1" id="KW-1133">Transmembrane helix</keyword>
<dbReference type="OrthoDB" id="7068953at2"/>
<dbReference type="EMBL" id="AQQV01000003">
    <property type="protein sequence ID" value="ORE85905.1"/>
    <property type="molecule type" value="Genomic_DNA"/>
</dbReference>
<gene>
    <name evidence="2" type="ORF">ATO7_11448</name>
</gene>
<keyword evidence="1" id="KW-0812">Transmembrane</keyword>
<dbReference type="RefSeq" id="WP_083561938.1">
    <property type="nucleotide sequence ID" value="NZ_AQQV01000003.1"/>
</dbReference>
<evidence type="ECO:0000313" key="3">
    <source>
        <dbReference type="Proteomes" id="UP000192342"/>
    </source>
</evidence>
<accession>A0A1Y1SC46</accession>
<name>A0A1Y1SC46_9GAMM</name>
<keyword evidence="3" id="KW-1185">Reference proteome</keyword>
<evidence type="ECO:0000256" key="1">
    <source>
        <dbReference type="SAM" id="Phobius"/>
    </source>
</evidence>
<keyword evidence="1" id="KW-0472">Membrane</keyword>
<organism evidence="2 3">
    <name type="scientific">Oceanococcus atlanticus</name>
    <dbReference type="NCBI Taxonomy" id="1317117"/>
    <lineage>
        <taxon>Bacteria</taxon>
        <taxon>Pseudomonadati</taxon>
        <taxon>Pseudomonadota</taxon>
        <taxon>Gammaproteobacteria</taxon>
        <taxon>Chromatiales</taxon>
        <taxon>Oceanococcaceae</taxon>
        <taxon>Oceanococcus</taxon>
    </lineage>
</organism>
<evidence type="ECO:0000313" key="2">
    <source>
        <dbReference type="EMBL" id="ORE85905.1"/>
    </source>
</evidence>
<protein>
    <submittedName>
        <fullName evidence="2">Uncharacterized protein</fullName>
    </submittedName>
</protein>